<dbReference type="EMBL" id="AAOH01000002">
    <property type="protein sequence ID" value="EAR29368.1"/>
    <property type="molecule type" value="Genomic_DNA"/>
</dbReference>
<name>A4C5W4_9GAMM</name>
<evidence type="ECO:0000313" key="2">
    <source>
        <dbReference type="EMBL" id="EAR29368.1"/>
    </source>
</evidence>
<proteinExistence type="predicted"/>
<comment type="caution">
    <text evidence="2">The sequence shown here is derived from an EMBL/GenBank/DDBJ whole genome shotgun (WGS) entry which is preliminary data.</text>
</comment>
<protein>
    <submittedName>
        <fullName evidence="2">Acyl carrier protein</fullName>
    </submittedName>
</protein>
<evidence type="ECO:0000259" key="1">
    <source>
        <dbReference type="PROSITE" id="PS50075"/>
    </source>
</evidence>
<dbReference type="eggNOG" id="COG0236">
    <property type="taxonomic scope" value="Bacteria"/>
</dbReference>
<dbReference type="STRING" id="87626.PTD2_11149"/>
<dbReference type="Proteomes" id="UP000006201">
    <property type="component" value="Unassembled WGS sequence"/>
</dbReference>
<dbReference type="RefSeq" id="WP_009837242.1">
    <property type="nucleotide sequence ID" value="NZ_AAOH01000002.1"/>
</dbReference>
<dbReference type="InterPro" id="IPR009081">
    <property type="entry name" value="PP-bd_ACP"/>
</dbReference>
<dbReference type="PROSITE" id="PS50075">
    <property type="entry name" value="CARRIER"/>
    <property type="match status" value="1"/>
</dbReference>
<dbReference type="OrthoDB" id="5877692at2"/>
<keyword evidence="3" id="KW-1185">Reference proteome</keyword>
<dbReference type="AlphaFoldDB" id="A4C5W4"/>
<dbReference type="HOGENOM" id="CLU_108696_16_2_6"/>
<feature type="domain" description="Carrier" evidence="1">
    <location>
        <begin position="4"/>
        <end position="84"/>
    </location>
</feature>
<dbReference type="InterPro" id="IPR036736">
    <property type="entry name" value="ACP-like_sf"/>
</dbReference>
<accession>A4C5W4</accession>
<dbReference type="Gene3D" id="1.10.1200.10">
    <property type="entry name" value="ACP-like"/>
    <property type="match status" value="1"/>
</dbReference>
<organism evidence="2 3">
    <name type="scientific">Pseudoalteromonas tunicata D2</name>
    <dbReference type="NCBI Taxonomy" id="87626"/>
    <lineage>
        <taxon>Bacteria</taxon>
        <taxon>Pseudomonadati</taxon>
        <taxon>Pseudomonadota</taxon>
        <taxon>Gammaproteobacteria</taxon>
        <taxon>Alteromonadales</taxon>
        <taxon>Pseudoalteromonadaceae</taxon>
        <taxon>Pseudoalteromonas</taxon>
    </lineage>
</organism>
<reference evidence="2 3" key="1">
    <citation type="submission" date="2006-02" db="EMBL/GenBank/DDBJ databases">
        <authorList>
            <person name="Moran M.A."/>
            <person name="Kjelleberg S."/>
            <person name="Egan S."/>
            <person name="Saunders N."/>
            <person name="Thomas T."/>
            <person name="Ferriera S."/>
            <person name="Johnson J."/>
            <person name="Kravitz S."/>
            <person name="Halpern A."/>
            <person name="Remington K."/>
            <person name="Beeson K."/>
            <person name="Tran B."/>
            <person name="Rogers Y.-H."/>
            <person name="Friedman R."/>
            <person name="Venter J.C."/>
        </authorList>
    </citation>
    <scope>NUCLEOTIDE SEQUENCE [LARGE SCALE GENOMIC DNA]</scope>
    <source>
        <strain evidence="2 3">D2</strain>
    </source>
</reference>
<dbReference type="SUPFAM" id="SSF47336">
    <property type="entry name" value="ACP-like"/>
    <property type="match status" value="1"/>
</dbReference>
<evidence type="ECO:0000313" key="3">
    <source>
        <dbReference type="Proteomes" id="UP000006201"/>
    </source>
</evidence>
<gene>
    <name evidence="2" type="ORF">PTD2_11149</name>
</gene>
<sequence length="90" mass="10475">MLDSTFENVSTKLCQFIAQSYLDDEEQILPNTPIIKLNILDSASIFDVVEFIHREFSVRLPVLEIHPDNFNSVQVLSELVYRQFSKEVEQ</sequence>